<dbReference type="Gene3D" id="3.40.50.150">
    <property type="entry name" value="Vaccinia Virus protein VP39"/>
    <property type="match status" value="1"/>
</dbReference>
<dbReference type="InterPro" id="IPR029063">
    <property type="entry name" value="SAM-dependent_MTases_sf"/>
</dbReference>
<organism evidence="3 4">
    <name type="scientific">Meripilus lineatus</name>
    <dbReference type="NCBI Taxonomy" id="2056292"/>
    <lineage>
        <taxon>Eukaryota</taxon>
        <taxon>Fungi</taxon>
        <taxon>Dikarya</taxon>
        <taxon>Basidiomycota</taxon>
        <taxon>Agaricomycotina</taxon>
        <taxon>Agaricomycetes</taxon>
        <taxon>Polyporales</taxon>
        <taxon>Meripilaceae</taxon>
        <taxon>Meripilus</taxon>
    </lineage>
</organism>
<keyword evidence="4" id="KW-1185">Reference proteome</keyword>
<dbReference type="PANTHER" id="PTHR43591:SF110">
    <property type="entry name" value="RHODANESE DOMAIN-CONTAINING PROTEIN"/>
    <property type="match status" value="1"/>
</dbReference>
<evidence type="ECO:0000256" key="1">
    <source>
        <dbReference type="SAM" id="MobiDB-lite"/>
    </source>
</evidence>
<reference evidence="3" key="1">
    <citation type="submission" date="2022-07" db="EMBL/GenBank/DDBJ databases">
        <title>Genome Sequence of Physisporinus lineatus.</title>
        <authorList>
            <person name="Buettner E."/>
        </authorList>
    </citation>
    <scope>NUCLEOTIDE SEQUENCE</scope>
    <source>
        <strain evidence="3">VT162</strain>
    </source>
</reference>
<protein>
    <recommendedName>
        <fullName evidence="2">Methyltransferase domain-containing protein</fullName>
    </recommendedName>
</protein>
<name>A0AAD5YCU6_9APHY</name>
<evidence type="ECO:0000313" key="3">
    <source>
        <dbReference type="EMBL" id="KAJ3475143.1"/>
    </source>
</evidence>
<dbReference type="PANTHER" id="PTHR43591">
    <property type="entry name" value="METHYLTRANSFERASE"/>
    <property type="match status" value="1"/>
</dbReference>
<sequence>MPHQDNPESDSEEVPDGHPDHSSDASSDVVELDNAEFPDYFQERNGRLFHSHVVSPYPLPVDTAEQDRANRQHIFFKHLLGANYVGPVQEVLQFTVGEQRKTLDLATGTGKWVLDMSRDFPHVKFYGLDIVPIATRTPPRNVQFEMHDIGTALRFKEGTFDFVHGRSISMAVHDYGLLLREVGRVLRPQGLFLACELAPSITCAPGYPGDPALLFPKATTFFQVLNACLEQRGIQSMGPYLLDHIRHARCFTGIQSRVYHIPVGDWDENLHRQELGREFSEILLAYANAMKETIGPEMNQYVDGLFDGLKEEVHNAQGMVLEYYTVFARKI</sequence>
<gene>
    <name evidence="3" type="ORF">NLI96_g12036</name>
</gene>
<evidence type="ECO:0000259" key="2">
    <source>
        <dbReference type="Pfam" id="PF13847"/>
    </source>
</evidence>
<evidence type="ECO:0000313" key="4">
    <source>
        <dbReference type="Proteomes" id="UP001212997"/>
    </source>
</evidence>
<dbReference type="Proteomes" id="UP001212997">
    <property type="component" value="Unassembled WGS sequence"/>
</dbReference>
<dbReference type="AlphaFoldDB" id="A0AAD5YCU6"/>
<dbReference type="SUPFAM" id="SSF53335">
    <property type="entry name" value="S-adenosyl-L-methionine-dependent methyltransferases"/>
    <property type="match status" value="1"/>
</dbReference>
<proteinExistence type="predicted"/>
<dbReference type="CDD" id="cd02440">
    <property type="entry name" value="AdoMet_MTases"/>
    <property type="match status" value="1"/>
</dbReference>
<dbReference type="Pfam" id="PF13847">
    <property type="entry name" value="Methyltransf_31"/>
    <property type="match status" value="1"/>
</dbReference>
<dbReference type="EMBL" id="JANAWD010000908">
    <property type="protein sequence ID" value="KAJ3475143.1"/>
    <property type="molecule type" value="Genomic_DNA"/>
</dbReference>
<comment type="caution">
    <text evidence="3">The sequence shown here is derived from an EMBL/GenBank/DDBJ whole genome shotgun (WGS) entry which is preliminary data.</text>
</comment>
<accession>A0AAD5YCU6</accession>
<dbReference type="InterPro" id="IPR025714">
    <property type="entry name" value="Methyltranfer_dom"/>
</dbReference>
<feature type="domain" description="Methyltransferase" evidence="2">
    <location>
        <begin position="101"/>
        <end position="197"/>
    </location>
</feature>
<feature type="region of interest" description="Disordered" evidence="1">
    <location>
        <begin position="1"/>
        <end position="29"/>
    </location>
</feature>